<proteinExistence type="predicted"/>
<sequence length="82" mass="10033">MVNDNFKLILTTNKEEENFGNKFLNQSKFNLIVKFRNINLIIPKFPFFHYFYEVITEDYHQENKDILKDIVDEPIENWSKIF</sequence>
<dbReference type="AlphaFoldDB" id="A0A9Q0LSF4"/>
<evidence type="ECO:0000313" key="2">
    <source>
        <dbReference type="Proteomes" id="UP001149090"/>
    </source>
</evidence>
<gene>
    <name evidence="1" type="ORF">M0811_04734</name>
</gene>
<reference evidence="1" key="1">
    <citation type="submission" date="2022-10" db="EMBL/GenBank/DDBJ databases">
        <title>Novel sulphate-reducing endosymbionts in the free-living metamonad Anaeramoeba.</title>
        <authorList>
            <person name="Jerlstrom-Hultqvist J."/>
            <person name="Cepicka I."/>
            <person name="Gallot-Lavallee L."/>
            <person name="Salas-Leiva D."/>
            <person name="Curtis B.A."/>
            <person name="Zahonova K."/>
            <person name="Pipaliya S."/>
            <person name="Dacks J."/>
            <person name="Roger A.J."/>
        </authorList>
    </citation>
    <scope>NUCLEOTIDE SEQUENCE</scope>
    <source>
        <strain evidence="1">BMAN</strain>
    </source>
</reference>
<organism evidence="1 2">
    <name type="scientific">Anaeramoeba ignava</name>
    <name type="common">Anaerobic marine amoeba</name>
    <dbReference type="NCBI Taxonomy" id="1746090"/>
    <lineage>
        <taxon>Eukaryota</taxon>
        <taxon>Metamonada</taxon>
        <taxon>Anaeramoebidae</taxon>
        <taxon>Anaeramoeba</taxon>
    </lineage>
</organism>
<keyword evidence="2" id="KW-1185">Reference proteome</keyword>
<dbReference type="EMBL" id="JAPDFW010000044">
    <property type="protein sequence ID" value="KAJ5079011.1"/>
    <property type="molecule type" value="Genomic_DNA"/>
</dbReference>
<comment type="caution">
    <text evidence="1">The sequence shown here is derived from an EMBL/GenBank/DDBJ whole genome shotgun (WGS) entry which is preliminary data.</text>
</comment>
<dbReference type="Proteomes" id="UP001149090">
    <property type="component" value="Unassembled WGS sequence"/>
</dbReference>
<protein>
    <submittedName>
        <fullName evidence="1">Uncharacterized protein</fullName>
    </submittedName>
</protein>
<evidence type="ECO:0000313" key="1">
    <source>
        <dbReference type="EMBL" id="KAJ5079011.1"/>
    </source>
</evidence>
<accession>A0A9Q0LSF4</accession>
<name>A0A9Q0LSF4_ANAIG</name>